<reference evidence="3" key="1">
    <citation type="submission" date="2016-11" db="EMBL/GenBank/DDBJ databases">
        <authorList>
            <person name="Varghese N."/>
            <person name="Submissions S."/>
        </authorList>
    </citation>
    <scope>NUCLEOTIDE SEQUENCE [LARGE SCALE GENOMIC DNA]</scope>
    <source>
        <strain evidence="3">DSM 26349</strain>
    </source>
</reference>
<dbReference type="InterPro" id="IPR014710">
    <property type="entry name" value="RmlC-like_jellyroll"/>
</dbReference>
<dbReference type="STRING" id="797419.SAMN05216556_1448"/>
<dbReference type="PANTHER" id="PTHR36440:SF1">
    <property type="entry name" value="PUTATIVE (AFU_ORTHOLOGUE AFUA_8G07350)-RELATED"/>
    <property type="match status" value="1"/>
</dbReference>
<keyword evidence="3" id="KW-1185">Reference proteome</keyword>
<dbReference type="Pfam" id="PF07883">
    <property type="entry name" value="Cupin_2"/>
    <property type="match status" value="1"/>
</dbReference>
<dbReference type="AlphaFoldDB" id="A0A1M6PFB7"/>
<organism evidence="2 3">
    <name type="scientific">Aequorivita viscosa</name>
    <dbReference type="NCBI Taxonomy" id="797419"/>
    <lineage>
        <taxon>Bacteria</taxon>
        <taxon>Pseudomonadati</taxon>
        <taxon>Bacteroidota</taxon>
        <taxon>Flavobacteriia</taxon>
        <taxon>Flavobacteriales</taxon>
        <taxon>Flavobacteriaceae</taxon>
        <taxon>Aequorivita</taxon>
    </lineage>
</organism>
<dbReference type="InterPro" id="IPR011051">
    <property type="entry name" value="RmlC_Cupin_sf"/>
</dbReference>
<evidence type="ECO:0000313" key="2">
    <source>
        <dbReference type="EMBL" id="SHK06655.1"/>
    </source>
</evidence>
<feature type="domain" description="Cupin type-2" evidence="1">
    <location>
        <begin position="73"/>
        <end position="131"/>
    </location>
</feature>
<evidence type="ECO:0000259" key="1">
    <source>
        <dbReference type="Pfam" id="PF07883"/>
    </source>
</evidence>
<dbReference type="EMBL" id="FQYV01000048">
    <property type="protein sequence ID" value="SHK06655.1"/>
    <property type="molecule type" value="Genomic_DNA"/>
</dbReference>
<dbReference type="InterPro" id="IPR053146">
    <property type="entry name" value="QDO-like"/>
</dbReference>
<proteinExistence type="predicted"/>
<dbReference type="RefSeq" id="WP_073222194.1">
    <property type="nucleotide sequence ID" value="NZ_FNNS01000044.1"/>
</dbReference>
<dbReference type="Proteomes" id="UP000184172">
    <property type="component" value="Unassembled WGS sequence"/>
</dbReference>
<dbReference type="OrthoDB" id="9794183at2"/>
<sequence length="184" mass="20292">MKYRATAIPFVTMCALVFCCKENTKSTPQITTATPNLIHLSSEEGTKWDVLGSRITGKILSEDTRGEYAVIITETPPNGGPPKHIHTHEDELFYVIQGNYEFTYSDTLINAKQGDIVHLPKGKPHSFKNIDTIAGITMNTITPGGFEGFFADISSLADRNLLGKKQIDSLSEVYGVRFVKPKGK</sequence>
<name>A0A1M6PFB7_9FLAO</name>
<dbReference type="InterPro" id="IPR013096">
    <property type="entry name" value="Cupin_2"/>
</dbReference>
<dbReference type="SUPFAM" id="SSF51182">
    <property type="entry name" value="RmlC-like cupins"/>
    <property type="match status" value="1"/>
</dbReference>
<dbReference type="PANTHER" id="PTHR36440">
    <property type="entry name" value="PUTATIVE (AFU_ORTHOLOGUE AFUA_8G07350)-RELATED"/>
    <property type="match status" value="1"/>
</dbReference>
<protein>
    <submittedName>
        <fullName evidence="2">Cupin domain protein</fullName>
    </submittedName>
</protein>
<evidence type="ECO:0000313" key="3">
    <source>
        <dbReference type="Proteomes" id="UP000184172"/>
    </source>
</evidence>
<dbReference type="Gene3D" id="2.60.120.10">
    <property type="entry name" value="Jelly Rolls"/>
    <property type="match status" value="1"/>
</dbReference>
<gene>
    <name evidence="2" type="ORF">SAMN04487908_1481</name>
</gene>
<accession>A0A1M6PFB7</accession>